<dbReference type="AlphaFoldDB" id="A0A518RHT8"/>
<gene>
    <name evidence="2" type="ORF">FPZ54_14005</name>
</gene>
<sequence>MDKGPRGGARNHHFVPQYYLKGFATPRSKDGWLSVFDLKEQKSFKTWPRNVAARRDYHRVDIERVDPNIVETQLANRAVIHSALASADRSVPLPLAPPAGRSALASTVRT</sequence>
<proteinExistence type="predicted"/>
<evidence type="ECO:0000256" key="1">
    <source>
        <dbReference type="SAM" id="MobiDB-lite"/>
    </source>
</evidence>
<dbReference type="InterPro" id="IPR025332">
    <property type="entry name" value="DUF4238"/>
</dbReference>
<organism evidence="2 3">
    <name type="scientific">Sphingomonas suaedae</name>
    <dbReference type="NCBI Taxonomy" id="2599297"/>
    <lineage>
        <taxon>Bacteria</taxon>
        <taxon>Pseudomonadati</taxon>
        <taxon>Pseudomonadota</taxon>
        <taxon>Alphaproteobacteria</taxon>
        <taxon>Sphingomonadales</taxon>
        <taxon>Sphingomonadaceae</taxon>
        <taxon>Sphingomonas</taxon>
    </lineage>
</organism>
<evidence type="ECO:0000313" key="3">
    <source>
        <dbReference type="Proteomes" id="UP000318055"/>
    </source>
</evidence>
<dbReference type="RefSeq" id="WP_145848159.1">
    <property type="nucleotide sequence ID" value="NZ_CP042239.1"/>
</dbReference>
<dbReference type="EMBL" id="CP042239">
    <property type="protein sequence ID" value="QDX27004.1"/>
    <property type="molecule type" value="Genomic_DNA"/>
</dbReference>
<accession>A0A518RHT8</accession>
<dbReference type="Proteomes" id="UP000318055">
    <property type="component" value="Chromosome"/>
</dbReference>
<protein>
    <submittedName>
        <fullName evidence="2">DUF4238 domain-containing protein</fullName>
    </submittedName>
</protein>
<dbReference type="KEGG" id="ssua:FPZ54_14005"/>
<keyword evidence="3" id="KW-1185">Reference proteome</keyword>
<feature type="region of interest" description="Disordered" evidence="1">
    <location>
        <begin position="90"/>
        <end position="110"/>
    </location>
</feature>
<evidence type="ECO:0000313" key="2">
    <source>
        <dbReference type="EMBL" id="QDX27004.1"/>
    </source>
</evidence>
<dbReference type="Pfam" id="PF14022">
    <property type="entry name" value="DUF4238"/>
    <property type="match status" value="1"/>
</dbReference>
<name>A0A518RHT8_9SPHN</name>
<reference evidence="2 3" key="1">
    <citation type="submission" date="2019-07" db="EMBL/GenBank/DDBJ databases">
        <title>Sphingomonas alkalisoli sp. nov., isolated from rhizosphere soil of Suaedae salsa.</title>
        <authorList>
            <person name="Zhang H."/>
            <person name="Xu L."/>
            <person name="Zhang J.-X."/>
            <person name="Sun J.-Q."/>
        </authorList>
    </citation>
    <scope>NUCLEOTIDE SEQUENCE [LARGE SCALE GENOMIC DNA]</scope>
    <source>
        <strain evidence="2 3">XS-10</strain>
    </source>
</reference>
<dbReference type="OrthoDB" id="5918636at2"/>